<evidence type="ECO:0000313" key="1">
    <source>
        <dbReference type="EMBL" id="TPG45332.1"/>
    </source>
</evidence>
<reference evidence="1 2" key="1">
    <citation type="journal article" date="2019" name="Environ. Microbiol.">
        <title>Species interactions and distinct microbial communities in high Arctic permafrost affected cryosols are associated with the CH4 and CO2 gas fluxes.</title>
        <authorList>
            <person name="Altshuler I."/>
            <person name="Hamel J."/>
            <person name="Turney S."/>
            <person name="Magnuson E."/>
            <person name="Levesque R."/>
            <person name="Greer C."/>
            <person name="Whyte L.G."/>
        </authorList>
    </citation>
    <scope>NUCLEOTIDE SEQUENCE [LARGE SCALE GENOMIC DNA]</scope>
    <source>
        <strain evidence="1 2">42</strain>
    </source>
</reference>
<dbReference type="Proteomes" id="UP000319700">
    <property type="component" value="Unassembled WGS sequence"/>
</dbReference>
<comment type="caution">
    <text evidence="1">The sequence shown here is derived from an EMBL/GenBank/DDBJ whole genome shotgun (WGS) entry which is preliminary data.</text>
</comment>
<evidence type="ECO:0000313" key="2">
    <source>
        <dbReference type="Proteomes" id="UP000319700"/>
    </source>
</evidence>
<dbReference type="EMBL" id="RCZH01000001">
    <property type="protein sequence ID" value="TPG45332.1"/>
    <property type="molecule type" value="Genomic_DNA"/>
</dbReference>
<dbReference type="OrthoDB" id="6710127at2"/>
<accession>A0A502F7K1</accession>
<keyword evidence="2" id="KW-1185">Reference proteome</keyword>
<organism evidence="1 2">
    <name type="scientific">Flavobacterium pectinovorum</name>
    <dbReference type="NCBI Taxonomy" id="29533"/>
    <lineage>
        <taxon>Bacteria</taxon>
        <taxon>Pseudomonadati</taxon>
        <taxon>Bacteroidota</taxon>
        <taxon>Flavobacteriia</taxon>
        <taxon>Flavobacteriales</taxon>
        <taxon>Flavobacteriaceae</taxon>
        <taxon>Flavobacterium</taxon>
    </lineage>
</organism>
<name>A0A502F7K1_9FLAO</name>
<proteinExistence type="predicted"/>
<protein>
    <submittedName>
        <fullName evidence="1">Uncharacterized protein</fullName>
    </submittedName>
</protein>
<dbReference type="AlphaFoldDB" id="A0A502F7K1"/>
<gene>
    <name evidence="1" type="ORF">EAH81_01650</name>
</gene>
<dbReference type="RefSeq" id="WP_140503034.1">
    <property type="nucleotide sequence ID" value="NZ_RCZH01000001.1"/>
</dbReference>
<sequence length="64" mass="7746">MTYKTIQELYKKQFNKTIKTCWIADVKRELGLTTRISKNRINKDSVKYPCPNEEIKIWLREILN</sequence>